<comment type="similarity">
    <text evidence="5">Belongs to the SAT4 family.</text>
</comment>
<evidence type="ECO:0000256" key="1">
    <source>
        <dbReference type="ARBA" id="ARBA00004141"/>
    </source>
</evidence>
<feature type="transmembrane region" description="Helical" evidence="7">
    <location>
        <begin position="199"/>
        <end position="219"/>
    </location>
</feature>
<dbReference type="AlphaFoldDB" id="A0A1L7XSN6"/>
<evidence type="ECO:0000256" key="5">
    <source>
        <dbReference type="ARBA" id="ARBA00038359"/>
    </source>
</evidence>
<name>A0A1L7XSN6_9HELO</name>
<evidence type="ECO:0000256" key="6">
    <source>
        <dbReference type="SAM" id="MobiDB-lite"/>
    </source>
</evidence>
<proteinExistence type="inferred from homology"/>
<feature type="compositionally biased region" description="Polar residues" evidence="6">
    <location>
        <begin position="280"/>
        <end position="289"/>
    </location>
</feature>
<protein>
    <submittedName>
        <fullName evidence="9">Related to integral membrane protein</fullName>
    </submittedName>
</protein>
<dbReference type="Proteomes" id="UP000184330">
    <property type="component" value="Unassembled WGS sequence"/>
</dbReference>
<evidence type="ECO:0000256" key="4">
    <source>
        <dbReference type="ARBA" id="ARBA00023136"/>
    </source>
</evidence>
<dbReference type="STRING" id="576137.A0A1L7XSN6"/>
<dbReference type="PANTHER" id="PTHR33048">
    <property type="entry name" value="PTH11-LIKE INTEGRAL MEMBRANE PROTEIN (AFU_ORTHOLOGUE AFUA_5G11245)"/>
    <property type="match status" value="1"/>
</dbReference>
<evidence type="ECO:0000313" key="9">
    <source>
        <dbReference type="EMBL" id="CZR68051.1"/>
    </source>
</evidence>
<dbReference type="GO" id="GO:0016020">
    <property type="term" value="C:membrane"/>
    <property type="evidence" value="ECO:0007669"/>
    <property type="project" value="UniProtKB-SubCell"/>
</dbReference>
<feature type="domain" description="Rhodopsin" evidence="8">
    <location>
        <begin position="28"/>
        <end position="263"/>
    </location>
</feature>
<keyword evidence="3 7" id="KW-1133">Transmembrane helix</keyword>
<accession>A0A1L7XSN6</accession>
<evidence type="ECO:0000256" key="7">
    <source>
        <dbReference type="SAM" id="Phobius"/>
    </source>
</evidence>
<reference evidence="9 10" key="1">
    <citation type="submission" date="2016-03" db="EMBL/GenBank/DDBJ databases">
        <authorList>
            <person name="Ploux O."/>
        </authorList>
    </citation>
    <scope>NUCLEOTIDE SEQUENCE [LARGE SCALE GENOMIC DNA]</scope>
    <source>
        <strain evidence="9 10">UAMH 11012</strain>
    </source>
</reference>
<dbReference type="EMBL" id="FJOG01000050">
    <property type="protein sequence ID" value="CZR68051.1"/>
    <property type="molecule type" value="Genomic_DNA"/>
</dbReference>
<keyword evidence="10" id="KW-1185">Reference proteome</keyword>
<feature type="transmembrane region" description="Helical" evidence="7">
    <location>
        <begin position="44"/>
        <end position="67"/>
    </location>
</feature>
<dbReference type="OrthoDB" id="5401779at2759"/>
<evidence type="ECO:0000256" key="3">
    <source>
        <dbReference type="ARBA" id="ARBA00022989"/>
    </source>
</evidence>
<dbReference type="PANTHER" id="PTHR33048:SF47">
    <property type="entry name" value="INTEGRAL MEMBRANE PROTEIN-RELATED"/>
    <property type="match status" value="1"/>
</dbReference>
<gene>
    <name evidence="9" type="ORF">PAC_17950</name>
</gene>
<keyword evidence="2 7" id="KW-0812">Transmembrane</keyword>
<feature type="transmembrane region" description="Helical" evidence="7">
    <location>
        <begin position="163"/>
        <end position="187"/>
    </location>
</feature>
<feature type="region of interest" description="Disordered" evidence="6">
    <location>
        <begin position="280"/>
        <end position="315"/>
    </location>
</feature>
<sequence>MSDSDSRVGRVVAVTISTTILSLSALVLRLYTRVRRKSLGIDDGFIVLGFLWSFATALTVGLQSKYGLGTHVWTVSASNMISLQKNFYASVITYGLATSFIKTSFLFQYRRIFPSPFMRIATLAALVFVAMFALVQLFTAIFTCVPIAAMWDSSVKATCIDRLAVWYTNASVNIVTDMVVFTLPLPVLGSLKLPTRQKAVLLGVFCLGFFTCSLSIVRIDFLKQAAKSTDFTWDNVEASCWSVIELNSGVVCACLPTLRPLLSNFFKFFRSLSTQTPIRPSNTDYNRYGSSRDMENGKRSTARKGVEDDTNSSTEDLYPAGGYPLSLVKGPHLAKSTEDGVKITISAETASTLNLDEPASHGFDTIAKEHAQSSKSVIVTRKEVIQEYEYK</sequence>
<evidence type="ECO:0000256" key="2">
    <source>
        <dbReference type="ARBA" id="ARBA00022692"/>
    </source>
</evidence>
<evidence type="ECO:0000313" key="10">
    <source>
        <dbReference type="Proteomes" id="UP000184330"/>
    </source>
</evidence>
<feature type="transmembrane region" description="Helical" evidence="7">
    <location>
        <begin position="121"/>
        <end position="151"/>
    </location>
</feature>
<organism evidence="9 10">
    <name type="scientific">Phialocephala subalpina</name>
    <dbReference type="NCBI Taxonomy" id="576137"/>
    <lineage>
        <taxon>Eukaryota</taxon>
        <taxon>Fungi</taxon>
        <taxon>Dikarya</taxon>
        <taxon>Ascomycota</taxon>
        <taxon>Pezizomycotina</taxon>
        <taxon>Leotiomycetes</taxon>
        <taxon>Helotiales</taxon>
        <taxon>Mollisiaceae</taxon>
        <taxon>Phialocephala</taxon>
        <taxon>Phialocephala fortinii species complex</taxon>
    </lineage>
</organism>
<evidence type="ECO:0000259" key="8">
    <source>
        <dbReference type="Pfam" id="PF20684"/>
    </source>
</evidence>
<dbReference type="InterPro" id="IPR052337">
    <property type="entry name" value="SAT4-like"/>
</dbReference>
<dbReference type="InterPro" id="IPR049326">
    <property type="entry name" value="Rhodopsin_dom_fungi"/>
</dbReference>
<keyword evidence="4 7" id="KW-0472">Membrane</keyword>
<feature type="transmembrane region" description="Helical" evidence="7">
    <location>
        <begin position="12"/>
        <end position="32"/>
    </location>
</feature>
<dbReference type="Pfam" id="PF20684">
    <property type="entry name" value="Fung_rhodopsin"/>
    <property type="match status" value="1"/>
</dbReference>
<comment type="subcellular location">
    <subcellularLocation>
        <location evidence="1">Membrane</location>
        <topology evidence="1">Multi-pass membrane protein</topology>
    </subcellularLocation>
</comment>